<keyword evidence="1" id="KW-0812">Transmembrane</keyword>
<name>A9KPH3_LACP7</name>
<evidence type="ECO:0008006" key="4">
    <source>
        <dbReference type="Google" id="ProtNLM"/>
    </source>
</evidence>
<dbReference type="STRING" id="357809.Cphy_2889"/>
<dbReference type="AlphaFoldDB" id="A9KPH3"/>
<keyword evidence="3" id="KW-1185">Reference proteome</keyword>
<feature type="transmembrane region" description="Helical" evidence="1">
    <location>
        <begin position="481"/>
        <end position="501"/>
    </location>
</feature>
<feature type="transmembrane region" description="Helical" evidence="1">
    <location>
        <begin position="209"/>
        <end position="229"/>
    </location>
</feature>
<feature type="transmembrane region" description="Helical" evidence="1">
    <location>
        <begin position="455"/>
        <end position="474"/>
    </location>
</feature>
<gene>
    <name evidence="2" type="ordered locus">Cphy_2889</name>
</gene>
<feature type="transmembrane region" description="Helical" evidence="1">
    <location>
        <begin position="507"/>
        <end position="526"/>
    </location>
</feature>
<dbReference type="KEGG" id="cpy:Cphy_2889"/>
<feature type="transmembrane region" description="Helical" evidence="1">
    <location>
        <begin position="43"/>
        <end position="69"/>
    </location>
</feature>
<sequence>MIAILYLLICFVTGCMICTFAFPKLKDITKKSFRGNPIELNQYFVLLPAWFISGTILVTWLVYLLALIFRNKPQPLIFANGITMSICLVISALYLIQKFWSRRVLKMAESADPVHKMSLTTSEWIFLALVAFLSIQLMWQTFFVAHGQVYIGNSVFSDFSPHIGMIRSFSHGNNFPTTYSHFAGSDIRYHFMFQFLVGNLEFLGMRLDYAFNIPSAIGMISTFSLLYVLGCKLGGKRAIGFLSCLFFAFRSSPSLFTYLSELPKGTGIFEALKANSSFFSYTTHEEWGLWNLNVYCNQRHFAFTLPIMLLMLLLFIPLAYEGLYRASEGLIVASNKERDKQSISSIFRRGIEFVKLLFLQWEGWKVKDIKLAIMSGLIIGALAFWNGAVTIGILLVLFVLAIISDRKLELLITAVLATTLSVIQSKVFISGSAIETNFLFGFIAENPTFFGSLDYIKRLTGILFPVLLLSFITLKGTRRWILFSFLAPFIFAFTVSLTIDVTVNHKYIMMSLMLLSIFVAIFLVKLFENRSIFLKLVSGILVIVLTCTGFYEYLTVLRKNSGSNYVVLNMEDKVTEWVMDHTTAKDIILSPYYALNQVVLGGGMLYLGWPYFGWSAGYDTEGRQEMVTRMYEADTKEELKSLVEQENIRYIIVDYDARTSDLYIVNEENIRNTYQAVFSTGEGEWNTTIYDTSQKLAQ</sequence>
<dbReference type="Proteomes" id="UP000000370">
    <property type="component" value="Chromosome"/>
</dbReference>
<keyword evidence="1" id="KW-0472">Membrane</keyword>
<dbReference type="eggNOG" id="COG5427">
    <property type="taxonomic scope" value="Bacteria"/>
</dbReference>
<organism evidence="2 3">
    <name type="scientific">Lachnoclostridium phytofermentans (strain ATCC 700394 / DSM 18823 / ISDg)</name>
    <name type="common">Clostridium phytofermentans</name>
    <dbReference type="NCBI Taxonomy" id="357809"/>
    <lineage>
        <taxon>Bacteria</taxon>
        <taxon>Bacillati</taxon>
        <taxon>Bacillota</taxon>
        <taxon>Clostridia</taxon>
        <taxon>Lachnospirales</taxon>
        <taxon>Lachnospiraceae</taxon>
    </lineage>
</organism>
<feature type="transmembrane region" description="Helical" evidence="1">
    <location>
        <begin position="410"/>
        <end position="429"/>
    </location>
</feature>
<accession>A9KPH3</accession>
<reference evidence="3" key="1">
    <citation type="submission" date="2007-11" db="EMBL/GenBank/DDBJ databases">
        <title>Complete genome sequence of Clostridium phytofermentans ISDg.</title>
        <authorList>
            <person name="Leschine S.B."/>
            <person name="Warnick T.A."/>
            <person name="Blanchard J.L."/>
            <person name="Schnell D.J."/>
            <person name="Petit E.L."/>
            <person name="LaTouf W.G."/>
            <person name="Copeland A."/>
            <person name="Lucas S."/>
            <person name="Lapidus A."/>
            <person name="Barry K."/>
            <person name="Glavina del Rio T."/>
            <person name="Dalin E."/>
            <person name="Tice H."/>
            <person name="Pitluck S."/>
            <person name="Kiss H."/>
            <person name="Brettin T."/>
            <person name="Bruce D."/>
            <person name="Detter J.C."/>
            <person name="Han C."/>
            <person name="Kuske C."/>
            <person name="Schmutz J."/>
            <person name="Larimer F."/>
            <person name="Land M."/>
            <person name="Hauser L."/>
            <person name="Kyrpides N."/>
            <person name="Kim E.A."/>
            <person name="Richardson P."/>
        </authorList>
    </citation>
    <scope>NUCLEOTIDE SEQUENCE [LARGE SCALE GENOMIC DNA]</scope>
    <source>
        <strain evidence="3">ATCC 700394 / DSM 18823 / ISDg</strain>
    </source>
</reference>
<proteinExistence type="predicted"/>
<evidence type="ECO:0000313" key="2">
    <source>
        <dbReference type="EMBL" id="ABX43247.1"/>
    </source>
</evidence>
<keyword evidence="1" id="KW-1133">Transmembrane helix</keyword>
<protein>
    <recommendedName>
        <fullName evidence="4">YYY membrane protein</fullName>
    </recommendedName>
</protein>
<feature type="transmembrane region" description="Helical" evidence="1">
    <location>
        <begin position="533"/>
        <end position="554"/>
    </location>
</feature>
<feature type="transmembrane region" description="Helical" evidence="1">
    <location>
        <begin position="371"/>
        <end position="403"/>
    </location>
</feature>
<feature type="transmembrane region" description="Helical" evidence="1">
    <location>
        <begin position="301"/>
        <end position="320"/>
    </location>
</feature>
<evidence type="ECO:0000313" key="3">
    <source>
        <dbReference type="Proteomes" id="UP000000370"/>
    </source>
</evidence>
<evidence type="ECO:0000256" key="1">
    <source>
        <dbReference type="SAM" id="Phobius"/>
    </source>
</evidence>
<dbReference type="RefSeq" id="WP_012200898.1">
    <property type="nucleotide sequence ID" value="NC_010001.1"/>
</dbReference>
<dbReference type="EMBL" id="CP000885">
    <property type="protein sequence ID" value="ABX43247.1"/>
    <property type="molecule type" value="Genomic_DNA"/>
</dbReference>
<feature type="transmembrane region" description="Helical" evidence="1">
    <location>
        <begin position="117"/>
        <end position="139"/>
    </location>
</feature>
<dbReference type="HOGENOM" id="CLU_395697_0_0_9"/>
<feature type="transmembrane region" description="Helical" evidence="1">
    <location>
        <begin position="75"/>
        <end position="96"/>
    </location>
</feature>
<feature type="transmembrane region" description="Helical" evidence="1">
    <location>
        <begin position="6"/>
        <end position="22"/>
    </location>
</feature>
<dbReference type="OrthoDB" id="8617320at2"/>